<comment type="caution">
    <text evidence="2">The sequence shown here is derived from an EMBL/GenBank/DDBJ whole genome shotgun (WGS) entry which is preliminary data.</text>
</comment>
<feature type="signal peptide" evidence="1">
    <location>
        <begin position="1"/>
        <end position="25"/>
    </location>
</feature>
<keyword evidence="1" id="KW-0732">Signal</keyword>
<name>A0ABN3ES22_9ACTN</name>
<keyword evidence="3" id="KW-1185">Reference proteome</keyword>
<accession>A0ABN3ES22</accession>
<dbReference type="Proteomes" id="UP001500305">
    <property type="component" value="Unassembled WGS sequence"/>
</dbReference>
<gene>
    <name evidence="2" type="ORF">GCM10010430_63020</name>
</gene>
<sequence>MHTAKFLAAPLALGLALTATTVSVAATASAAAHPSHARFARAVMLTNADDGRTVTVARNDVIKVRLTHLRDQGQTWVWSAPKAGDPKVLRPHDAGTSPNGDASAGFQAISRGTSGITAFRHCVPDPGHVCPRVVIPWRVTVTVK</sequence>
<reference evidence="2 3" key="1">
    <citation type="journal article" date="2019" name="Int. J. Syst. Evol. Microbiol.">
        <title>The Global Catalogue of Microorganisms (GCM) 10K type strain sequencing project: providing services to taxonomists for standard genome sequencing and annotation.</title>
        <authorList>
            <consortium name="The Broad Institute Genomics Platform"/>
            <consortium name="The Broad Institute Genome Sequencing Center for Infectious Disease"/>
            <person name="Wu L."/>
            <person name="Ma J."/>
        </authorList>
    </citation>
    <scope>NUCLEOTIDE SEQUENCE [LARGE SCALE GENOMIC DNA]</scope>
    <source>
        <strain evidence="2 3">JCM 7356</strain>
    </source>
</reference>
<dbReference type="EMBL" id="BAAATR010000038">
    <property type="protein sequence ID" value="GAA2268988.1"/>
    <property type="molecule type" value="Genomic_DNA"/>
</dbReference>
<proteinExistence type="predicted"/>
<organism evidence="2 3">
    <name type="scientific">Kitasatospora cystarginea</name>
    <dbReference type="NCBI Taxonomy" id="58350"/>
    <lineage>
        <taxon>Bacteria</taxon>
        <taxon>Bacillati</taxon>
        <taxon>Actinomycetota</taxon>
        <taxon>Actinomycetes</taxon>
        <taxon>Kitasatosporales</taxon>
        <taxon>Streptomycetaceae</taxon>
        <taxon>Kitasatospora</taxon>
    </lineage>
</organism>
<dbReference type="RefSeq" id="WP_344639948.1">
    <property type="nucleotide sequence ID" value="NZ_BAAATR010000038.1"/>
</dbReference>
<protein>
    <recommendedName>
        <fullName evidence="4">Proteinase inhibitor I42 chagasin domain-containing protein</fullName>
    </recommendedName>
</protein>
<evidence type="ECO:0000313" key="3">
    <source>
        <dbReference type="Proteomes" id="UP001500305"/>
    </source>
</evidence>
<evidence type="ECO:0000313" key="2">
    <source>
        <dbReference type="EMBL" id="GAA2268988.1"/>
    </source>
</evidence>
<evidence type="ECO:0000256" key="1">
    <source>
        <dbReference type="SAM" id="SignalP"/>
    </source>
</evidence>
<evidence type="ECO:0008006" key="4">
    <source>
        <dbReference type="Google" id="ProtNLM"/>
    </source>
</evidence>
<feature type="chain" id="PRO_5045704974" description="Proteinase inhibitor I42 chagasin domain-containing protein" evidence="1">
    <location>
        <begin position="26"/>
        <end position="144"/>
    </location>
</feature>